<dbReference type="AlphaFoldDB" id="A0A363UKY3"/>
<dbReference type="RefSeq" id="WP_109720308.1">
    <property type="nucleotide sequence ID" value="NZ_QEQK01000007.1"/>
</dbReference>
<sequence length="172" mass="18846">MTPTSVRLDDDMLQFLAGMDRRPDETNADLIRKLMAEARQMREGFGDYPAAMRLFGGFASRADAEIKVLEDAADQHSELVARAMNLMSDSFAFAISTAVSSEARPAEQLRKLEMGLAKRLMSMAEVLLQQAVSNYASTYDPTGLEQSMRGRMAGLAKLASIASDVTNGEERS</sequence>
<dbReference type="EMBL" id="QEQK01000007">
    <property type="protein sequence ID" value="PWN56092.1"/>
    <property type="molecule type" value="Genomic_DNA"/>
</dbReference>
<proteinExistence type="predicted"/>
<evidence type="ECO:0000313" key="2">
    <source>
        <dbReference type="Proteomes" id="UP000251800"/>
    </source>
</evidence>
<comment type="caution">
    <text evidence="1">The sequence shown here is derived from an EMBL/GenBank/DDBJ whole genome shotgun (WGS) entry which is preliminary data.</text>
</comment>
<name>A0A363UKY3_9GAMM</name>
<gene>
    <name evidence="1" type="ORF">DEH80_09795</name>
</gene>
<dbReference type="Proteomes" id="UP000251800">
    <property type="component" value="Unassembled WGS sequence"/>
</dbReference>
<accession>A0A363UKY3</accession>
<evidence type="ECO:0000313" key="1">
    <source>
        <dbReference type="EMBL" id="PWN56092.1"/>
    </source>
</evidence>
<protein>
    <submittedName>
        <fullName evidence="1">Uncharacterized protein</fullName>
    </submittedName>
</protein>
<organism evidence="1 2">
    <name type="scientific">Abyssibacter profundi</name>
    <dbReference type="NCBI Taxonomy" id="2182787"/>
    <lineage>
        <taxon>Bacteria</taxon>
        <taxon>Pseudomonadati</taxon>
        <taxon>Pseudomonadota</taxon>
        <taxon>Gammaproteobacteria</taxon>
        <taxon>Chromatiales</taxon>
        <taxon>Oceanococcaceae</taxon>
        <taxon>Abyssibacter</taxon>
    </lineage>
</organism>
<reference evidence="1 2" key="1">
    <citation type="submission" date="2018-05" db="EMBL/GenBank/DDBJ databases">
        <title>Abyssibacter profundi OUC007T gen. nov., sp. nov, a marine bacterium isolated from seawater of the Mariana Trench.</title>
        <authorList>
            <person name="Zhou S."/>
        </authorList>
    </citation>
    <scope>NUCLEOTIDE SEQUENCE [LARGE SCALE GENOMIC DNA]</scope>
    <source>
        <strain evidence="1 2">OUC007</strain>
    </source>
</reference>
<keyword evidence="2" id="KW-1185">Reference proteome</keyword>